<evidence type="ECO:0000313" key="4">
    <source>
        <dbReference type="Proteomes" id="UP001220324"/>
    </source>
</evidence>
<dbReference type="Pfam" id="PF07969">
    <property type="entry name" value="Amidohydro_3"/>
    <property type="match status" value="1"/>
</dbReference>
<organism evidence="3 4">
    <name type="scientific">Penicillium frequentans</name>
    <dbReference type="NCBI Taxonomy" id="3151616"/>
    <lineage>
        <taxon>Eukaryota</taxon>
        <taxon>Fungi</taxon>
        <taxon>Dikarya</taxon>
        <taxon>Ascomycota</taxon>
        <taxon>Pezizomycotina</taxon>
        <taxon>Eurotiomycetes</taxon>
        <taxon>Eurotiomycetidae</taxon>
        <taxon>Eurotiales</taxon>
        <taxon>Aspergillaceae</taxon>
        <taxon>Penicillium</taxon>
    </lineage>
</organism>
<dbReference type="Gene3D" id="2.30.40.10">
    <property type="entry name" value="Urease, subunit C, domain 1"/>
    <property type="match status" value="1"/>
</dbReference>
<dbReference type="Gene3D" id="3.10.310.70">
    <property type="match status" value="1"/>
</dbReference>
<dbReference type="InterPro" id="IPR033932">
    <property type="entry name" value="YtcJ-like"/>
</dbReference>
<gene>
    <name evidence="3" type="ORF">N7494_010683</name>
</gene>
<dbReference type="InterPro" id="IPR011059">
    <property type="entry name" value="Metal-dep_hydrolase_composite"/>
</dbReference>
<dbReference type="GO" id="GO:0016810">
    <property type="term" value="F:hydrolase activity, acting on carbon-nitrogen (but not peptide) bonds"/>
    <property type="evidence" value="ECO:0007669"/>
    <property type="project" value="InterPro"/>
</dbReference>
<dbReference type="InterPro" id="IPR032466">
    <property type="entry name" value="Metal_Hydrolase"/>
</dbReference>
<dbReference type="AlphaFoldDB" id="A0AAD6CJ16"/>
<evidence type="ECO:0000256" key="1">
    <source>
        <dbReference type="SAM" id="MobiDB-lite"/>
    </source>
</evidence>
<name>A0AAD6CJ16_9EURO</name>
<evidence type="ECO:0000259" key="2">
    <source>
        <dbReference type="Pfam" id="PF07969"/>
    </source>
</evidence>
<dbReference type="EMBL" id="JAQIZZ010000008">
    <property type="protein sequence ID" value="KAJ5524033.1"/>
    <property type="molecule type" value="Genomic_DNA"/>
</dbReference>
<dbReference type="InterPro" id="IPR013108">
    <property type="entry name" value="Amidohydro_3"/>
</dbReference>
<feature type="region of interest" description="Disordered" evidence="1">
    <location>
        <begin position="166"/>
        <end position="185"/>
    </location>
</feature>
<dbReference type="SUPFAM" id="SSF51338">
    <property type="entry name" value="Composite domain of metallo-dependent hydrolases"/>
    <property type="match status" value="1"/>
</dbReference>
<keyword evidence="4" id="KW-1185">Reference proteome</keyword>
<comment type="caution">
    <text evidence="3">The sequence shown here is derived from an EMBL/GenBank/DDBJ whole genome shotgun (WGS) entry which is preliminary data.</text>
</comment>
<feature type="domain" description="Amidohydrolase 3" evidence="2">
    <location>
        <begin position="55"/>
        <end position="536"/>
    </location>
</feature>
<dbReference type="SUPFAM" id="SSF51556">
    <property type="entry name" value="Metallo-dependent hydrolases"/>
    <property type="match status" value="1"/>
</dbReference>
<evidence type="ECO:0000313" key="3">
    <source>
        <dbReference type="EMBL" id="KAJ5524033.1"/>
    </source>
</evidence>
<protein>
    <submittedName>
        <fullName evidence="3">Amidohydrolase 3</fullName>
    </submittedName>
</protein>
<reference evidence="3 4" key="1">
    <citation type="journal article" date="2023" name="IMA Fungus">
        <title>Comparative genomic study of the Penicillium genus elucidates a diverse pangenome and 15 lateral gene transfer events.</title>
        <authorList>
            <person name="Petersen C."/>
            <person name="Sorensen T."/>
            <person name="Nielsen M.R."/>
            <person name="Sondergaard T.E."/>
            <person name="Sorensen J.L."/>
            <person name="Fitzpatrick D.A."/>
            <person name="Frisvad J.C."/>
            <person name="Nielsen K.L."/>
        </authorList>
    </citation>
    <scope>NUCLEOTIDE SEQUENCE [LARGE SCALE GENOMIC DNA]</scope>
    <source>
        <strain evidence="3 4">IBT 35679</strain>
    </source>
</reference>
<sequence>MSHVTIFKNCRAFCPENGLSDDEFLGCFVVEGNKFTHVGYDTDEEVQAAKLQGAQVIDLKNQVAVPGFIDSHTHFLLFGLALQKLDLSDCKCFQDIERAISGYAKEHPELSRILCRGWHQPSTSGEAFASMIDHIDARPIFIEALDLHSTWCNTCALKEMGVETIPDPPGGKIHRTEDGSPSGLMEESAQTGIVWPHLMNISTVEERLTALKDALAAYLESGYTGLIDMAMDSTAWEALRLLREHQHVPLHVAAHWYIPFTDNKDELSEYIDEAIAKHSEFHPSTSPEFCVVGIKIIADGVVDGCTAALSHPYSGVSPGTVDPIWPLESMKWVVKRASDAGLQVAIHAIGDITIKNAIDSIDFASNPQGRHRIEHLELASVDDAKRLGELGITASIQPVHSDPVLTKAYPKILQPHLWDRVFPYREYLDGHACVAIGTDAPTAKHLPLPNLYNATTRKSALDPGSSQATNPDGAISLIQAAIAATSGAAYSRFAEGWTGSITKGHRADFVVLETEWTSETLLNATVQQTWALGEKVFDQKMAT</sequence>
<dbReference type="PANTHER" id="PTHR22642">
    <property type="entry name" value="IMIDAZOLONEPROPIONASE"/>
    <property type="match status" value="1"/>
</dbReference>
<dbReference type="Gene3D" id="3.20.20.140">
    <property type="entry name" value="Metal-dependent hydrolases"/>
    <property type="match status" value="1"/>
</dbReference>
<dbReference type="PANTHER" id="PTHR22642:SF19">
    <property type="entry name" value="AMIDOHYDROLASE FAMILY PROTEIN (AFU_ORTHOLOGUE AFUA_5G01480)"/>
    <property type="match status" value="1"/>
</dbReference>
<dbReference type="Proteomes" id="UP001220324">
    <property type="component" value="Unassembled WGS sequence"/>
</dbReference>
<accession>A0AAD6CJ16</accession>
<dbReference type="CDD" id="cd01300">
    <property type="entry name" value="YtcJ_like"/>
    <property type="match status" value="1"/>
</dbReference>
<proteinExistence type="predicted"/>